<comment type="caution">
    <text evidence="1">The sequence shown here is derived from an EMBL/GenBank/DDBJ whole genome shotgun (WGS) entry which is preliminary data.</text>
</comment>
<proteinExistence type="predicted"/>
<gene>
    <name evidence="1" type="ORF">AADEFJLK_00485</name>
</gene>
<protein>
    <submittedName>
        <fullName evidence="1">Uncharacterized protein</fullName>
    </submittedName>
</protein>
<sequence>MGSIIKRPMPLLDTILGKVSTLSKPQKMFSALLVCRMGFRGRASCTANLAHCLSKKACRRWFPSRFKTGFMKNLMIGP</sequence>
<dbReference type="EMBL" id="PGFZ01000001">
    <property type="protein sequence ID" value="POZ53460.1"/>
    <property type="molecule type" value="Genomic_DNA"/>
</dbReference>
<evidence type="ECO:0000313" key="2">
    <source>
        <dbReference type="Proteomes" id="UP000237423"/>
    </source>
</evidence>
<reference evidence="1 2" key="1">
    <citation type="submission" date="2017-11" db="EMBL/GenBank/DDBJ databases">
        <title>Draft Genome Sequence of Methylobacter psychrotolerans Sph1T, an Obligate Methanotroph from Low-Temperature Environments.</title>
        <authorList>
            <person name="Oshkin I.Y."/>
            <person name="Miroshnikov K."/>
            <person name="Belova S.E."/>
            <person name="Korzhenkov A."/>
            <person name="Toshchakov S.V."/>
            <person name="Dedysh S.N."/>
        </authorList>
    </citation>
    <scope>NUCLEOTIDE SEQUENCE [LARGE SCALE GENOMIC DNA]</scope>
    <source>
        <strain evidence="1 2">Sph1</strain>
    </source>
</reference>
<accession>A0A2S5CRK6</accession>
<organism evidence="1 2">
    <name type="scientific">Methylovulum psychrotolerans</name>
    <dbReference type="NCBI Taxonomy" id="1704499"/>
    <lineage>
        <taxon>Bacteria</taxon>
        <taxon>Pseudomonadati</taxon>
        <taxon>Pseudomonadota</taxon>
        <taxon>Gammaproteobacteria</taxon>
        <taxon>Methylococcales</taxon>
        <taxon>Methylococcaceae</taxon>
        <taxon>Methylovulum</taxon>
    </lineage>
</organism>
<evidence type="ECO:0000313" key="1">
    <source>
        <dbReference type="EMBL" id="POZ53460.1"/>
    </source>
</evidence>
<dbReference type="AlphaFoldDB" id="A0A2S5CRK6"/>
<dbReference type="Proteomes" id="UP000237423">
    <property type="component" value="Unassembled WGS sequence"/>
</dbReference>
<name>A0A2S5CRK6_9GAMM</name>